<dbReference type="AlphaFoldDB" id="A0A0E9R2D3"/>
<evidence type="ECO:0000313" key="1">
    <source>
        <dbReference type="EMBL" id="JAH22503.1"/>
    </source>
</evidence>
<reference evidence="1" key="1">
    <citation type="submission" date="2014-11" db="EMBL/GenBank/DDBJ databases">
        <authorList>
            <person name="Amaro Gonzalez C."/>
        </authorList>
    </citation>
    <scope>NUCLEOTIDE SEQUENCE</scope>
</reference>
<accession>A0A0E9R2D3</accession>
<protein>
    <submittedName>
        <fullName evidence="1">Uncharacterized protein</fullName>
    </submittedName>
</protein>
<sequence length="47" mass="5328">MAICVVNLSGMEKCWINIRDVNCTQGWHRVCTPVSARCDKSWSPGFK</sequence>
<proteinExistence type="predicted"/>
<name>A0A0E9R2D3_ANGAN</name>
<reference evidence="1" key="2">
    <citation type="journal article" date="2015" name="Fish Shellfish Immunol.">
        <title>Early steps in the European eel (Anguilla anguilla)-Vibrio vulnificus interaction in the gills: Role of the RtxA13 toxin.</title>
        <authorList>
            <person name="Callol A."/>
            <person name="Pajuelo D."/>
            <person name="Ebbesson L."/>
            <person name="Teles M."/>
            <person name="MacKenzie S."/>
            <person name="Amaro C."/>
        </authorList>
    </citation>
    <scope>NUCLEOTIDE SEQUENCE</scope>
</reference>
<organism evidence="1">
    <name type="scientific">Anguilla anguilla</name>
    <name type="common">European freshwater eel</name>
    <name type="synonym">Muraena anguilla</name>
    <dbReference type="NCBI Taxonomy" id="7936"/>
    <lineage>
        <taxon>Eukaryota</taxon>
        <taxon>Metazoa</taxon>
        <taxon>Chordata</taxon>
        <taxon>Craniata</taxon>
        <taxon>Vertebrata</taxon>
        <taxon>Euteleostomi</taxon>
        <taxon>Actinopterygii</taxon>
        <taxon>Neopterygii</taxon>
        <taxon>Teleostei</taxon>
        <taxon>Anguilliformes</taxon>
        <taxon>Anguillidae</taxon>
        <taxon>Anguilla</taxon>
    </lineage>
</organism>
<dbReference type="EMBL" id="GBXM01086074">
    <property type="protein sequence ID" value="JAH22503.1"/>
    <property type="molecule type" value="Transcribed_RNA"/>
</dbReference>